<keyword evidence="6 7" id="KW-0472">Membrane</keyword>
<feature type="transmembrane region" description="Helical" evidence="7">
    <location>
        <begin position="165"/>
        <end position="188"/>
    </location>
</feature>
<evidence type="ECO:0000313" key="8">
    <source>
        <dbReference type="EMBL" id="XBH11167.1"/>
    </source>
</evidence>
<protein>
    <recommendedName>
        <fullName evidence="10">MFS transporter</fullName>
    </recommendedName>
</protein>
<proteinExistence type="inferred from homology"/>
<evidence type="ECO:0000256" key="6">
    <source>
        <dbReference type="ARBA" id="ARBA00023136"/>
    </source>
</evidence>
<organism evidence="9">
    <name type="scientific">Edaphobacter paludis</name>
    <dbReference type="NCBI Taxonomy" id="3035702"/>
    <lineage>
        <taxon>Bacteria</taxon>
        <taxon>Pseudomonadati</taxon>
        <taxon>Acidobacteriota</taxon>
        <taxon>Terriglobia</taxon>
        <taxon>Terriglobales</taxon>
        <taxon>Acidobacteriaceae</taxon>
        <taxon>Edaphobacter</taxon>
    </lineage>
</organism>
<dbReference type="GO" id="GO:0022857">
    <property type="term" value="F:transmembrane transporter activity"/>
    <property type="evidence" value="ECO:0007669"/>
    <property type="project" value="InterPro"/>
</dbReference>
<evidence type="ECO:0000256" key="1">
    <source>
        <dbReference type="ARBA" id="ARBA00004127"/>
    </source>
</evidence>
<dbReference type="SUPFAM" id="SSF103473">
    <property type="entry name" value="MFS general substrate transporter"/>
    <property type="match status" value="1"/>
</dbReference>
<feature type="transmembrane region" description="Helical" evidence="7">
    <location>
        <begin position="82"/>
        <end position="99"/>
    </location>
</feature>
<dbReference type="EMBL" id="CP121195">
    <property type="protein sequence ID" value="XBH14594.1"/>
    <property type="molecule type" value="Genomic_DNA"/>
</dbReference>
<dbReference type="Pfam" id="PF07690">
    <property type="entry name" value="MFS_1"/>
    <property type="match status" value="1"/>
</dbReference>
<feature type="transmembrane region" description="Helical" evidence="7">
    <location>
        <begin position="138"/>
        <end position="159"/>
    </location>
</feature>
<evidence type="ECO:0000256" key="7">
    <source>
        <dbReference type="SAM" id="Phobius"/>
    </source>
</evidence>
<dbReference type="KEGG" id="epl:P4G45_05405"/>
<gene>
    <name evidence="8" type="ORF">P4G45_05405</name>
    <name evidence="9" type="ORF">P8936_05375</name>
</gene>
<evidence type="ECO:0000256" key="3">
    <source>
        <dbReference type="ARBA" id="ARBA00022448"/>
    </source>
</evidence>
<evidence type="ECO:0000313" key="9">
    <source>
        <dbReference type="EMBL" id="XBH14594.1"/>
    </source>
</evidence>
<accession>A0AAU7DA30</accession>
<feature type="transmembrane region" description="Helical" evidence="7">
    <location>
        <begin position="55"/>
        <end position="75"/>
    </location>
</feature>
<dbReference type="Gene3D" id="1.20.1250.20">
    <property type="entry name" value="MFS general substrate transporter like domains"/>
    <property type="match status" value="2"/>
</dbReference>
<evidence type="ECO:0008006" key="10">
    <source>
        <dbReference type="Google" id="ProtNLM"/>
    </source>
</evidence>
<feature type="transmembrane region" description="Helical" evidence="7">
    <location>
        <begin position="280"/>
        <end position="298"/>
    </location>
</feature>
<evidence type="ECO:0000256" key="2">
    <source>
        <dbReference type="ARBA" id="ARBA00008335"/>
    </source>
</evidence>
<feature type="transmembrane region" description="Helical" evidence="7">
    <location>
        <begin position="21"/>
        <end position="43"/>
    </location>
</feature>
<feature type="transmembrane region" description="Helical" evidence="7">
    <location>
        <begin position="209"/>
        <end position="229"/>
    </location>
</feature>
<evidence type="ECO:0000256" key="4">
    <source>
        <dbReference type="ARBA" id="ARBA00022692"/>
    </source>
</evidence>
<dbReference type="GO" id="GO:0012505">
    <property type="term" value="C:endomembrane system"/>
    <property type="evidence" value="ECO:0007669"/>
    <property type="project" value="UniProtKB-SubCell"/>
</dbReference>
<dbReference type="InterPro" id="IPR036259">
    <property type="entry name" value="MFS_trans_sf"/>
</dbReference>
<keyword evidence="4 7" id="KW-0812">Transmembrane</keyword>
<keyword evidence="5 7" id="KW-1133">Transmembrane helix</keyword>
<accession>A0AAU7CZQ3</accession>
<reference evidence="9" key="1">
    <citation type="submission" date="2023-03" db="EMBL/GenBank/DDBJ databases">
        <title>Edaphobacter sp.</title>
        <authorList>
            <person name="Huber K.J."/>
            <person name="Papendorf J."/>
            <person name="Pilke C."/>
            <person name="Bunk B."/>
            <person name="Sproeer C."/>
            <person name="Pester M."/>
        </authorList>
    </citation>
    <scope>NUCLEOTIDE SEQUENCE</scope>
    <source>
        <strain evidence="8">DSM 109919</strain>
        <strain evidence="9">DSM 109920</strain>
    </source>
</reference>
<dbReference type="AlphaFoldDB" id="A0AAU7DA30"/>
<dbReference type="PANTHER" id="PTHR23514">
    <property type="entry name" value="BYPASS OF STOP CODON PROTEIN 6"/>
    <property type="match status" value="1"/>
</dbReference>
<comment type="similarity">
    <text evidence="2">Belongs to the major facilitator superfamily.</text>
</comment>
<dbReference type="RefSeq" id="WP_348268654.1">
    <property type="nucleotide sequence ID" value="NZ_CP121194.1"/>
</dbReference>
<dbReference type="PANTHER" id="PTHR23514:SF3">
    <property type="entry name" value="BYPASS OF STOP CODON PROTEIN 6"/>
    <property type="match status" value="1"/>
</dbReference>
<name>A0AAU7DA30_9BACT</name>
<evidence type="ECO:0000256" key="5">
    <source>
        <dbReference type="ARBA" id="ARBA00022989"/>
    </source>
</evidence>
<keyword evidence="3" id="KW-0813">Transport</keyword>
<dbReference type="GO" id="GO:0016020">
    <property type="term" value="C:membrane"/>
    <property type="evidence" value="ECO:0007669"/>
    <property type="project" value="TreeGrafter"/>
</dbReference>
<dbReference type="InterPro" id="IPR051788">
    <property type="entry name" value="MFS_Transporter"/>
</dbReference>
<feature type="transmembrane region" description="Helical" evidence="7">
    <location>
        <begin position="304"/>
        <end position="329"/>
    </location>
</feature>
<feature type="transmembrane region" description="Helical" evidence="7">
    <location>
        <begin position="365"/>
        <end position="383"/>
    </location>
</feature>
<feature type="transmembrane region" description="Helical" evidence="7">
    <location>
        <begin position="105"/>
        <end position="126"/>
    </location>
</feature>
<dbReference type="InterPro" id="IPR011701">
    <property type="entry name" value="MFS"/>
</dbReference>
<feature type="transmembrane region" description="Helical" evidence="7">
    <location>
        <begin position="249"/>
        <end position="268"/>
    </location>
</feature>
<comment type="subcellular location">
    <subcellularLocation>
        <location evidence="1">Endomembrane system</location>
        <topology evidence="1">Multi-pass membrane protein</topology>
    </subcellularLocation>
</comment>
<dbReference type="EMBL" id="CP121194">
    <property type="protein sequence ID" value="XBH11167.1"/>
    <property type="molecule type" value="Genomic_DNA"/>
</dbReference>
<feature type="transmembrane region" description="Helical" evidence="7">
    <location>
        <begin position="341"/>
        <end position="359"/>
    </location>
</feature>
<sequence length="407" mass="42326">MSDTTSSITDASRTRAGAFRALGPVFFYFFVAGVATVMLGPLLPALIARWDIKDAQAGTLFMATFAGQLCGAWFATRNLRASMLYGACMSAVGCALMAWTDFSAAHIALFCVGLGLGAGLTAGNVISGIAIPSARTRLIALLNVAWGAGAISCSLLVRACGPNRVRLFFFVLSGCLALAAAFAIVLPHDVKVVPPATESPAEAKIKRQMPLPLLPLLMFSAAMLLYVGIENALGGWLPSYGVRTSQALLASSIALYFWVAEMTGRMLLAALTSLFGEASLYRCSVVLLILTEGALIVAKHLSAGGVVTLTVLSGLALAPIYPLILSFFLARTGNHPRLGRVFAAASIGGATLPWLTGVVSTQFHGLRAGLAVPATGAVLLLLLSTSITNRPIDTTTCEARSSAEATG</sequence>